<evidence type="ECO:0000313" key="6">
    <source>
        <dbReference type="Proteomes" id="UP000001739"/>
    </source>
</evidence>
<evidence type="ECO:0000313" key="5">
    <source>
        <dbReference type="EMBL" id="ACD21638.1"/>
    </source>
</evidence>
<comment type="function">
    <text evidence="2">Part of the Type IV secretion system.</text>
</comment>
<feature type="compositionally biased region" description="Acidic residues" evidence="3">
    <location>
        <begin position="7"/>
        <end position="16"/>
    </location>
</feature>
<dbReference type="InterPro" id="IPR001482">
    <property type="entry name" value="T2SS/T4SS_dom"/>
</dbReference>
<name>B2TH89_PARPJ</name>
<dbReference type="CDD" id="cd01130">
    <property type="entry name" value="VirB11-like_ATPase"/>
    <property type="match status" value="1"/>
</dbReference>
<evidence type="ECO:0000259" key="4">
    <source>
        <dbReference type="Pfam" id="PF00437"/>
    </source>
</evidence>
<dbReference type="RefSeq" id="WP_012431007.1">
    <property type="nucleotide sequence ID" value="NC_010679.1"/>
</dbReference>
<evidence type="ECO:0000256" key="2">
    <source>
        <dbReference type="RuleBase" id="RU366071"/>
    </source>
</evidence>
<dbReference type="KEGG" id="bpy:Bphyt_7353"/>
<comment type="subcellular location">
    <subcellularLocation>
        <location evidence="2">Cell inner membrane</location>
        <topology evidence="2">Peripheral membrane protein</topology>
        <orientation evidence="2">Cytoplasmic side</orientation>
    </subcellularLocation>
</comment>
<keyword evidence="2" id="KW-1003">Cell membrane</keyword>
<feature type="domain" description="Bacterial type II secretion system protein E" evidence="4">
    <location>
        <begin position="206"/>
        <end position="364"/>
    </location>
</feature>
<evidence type="ECO:0000256" key="1">
    <source>
        <dbReference type="ARBA" id="ARBA00006611"/>
    </source>
</evidence>
<proteinExistence type="inferred from homology"/>
<dbReference type="HOGENOM" id="CLU_005379_3_1_4"/>
<dbReference type="PANTHER" id="PTHR30486:SF6">
    <property type="entry name" value="TYPE IV PILUS RETRACTATION ATPASE PILT"/>
    <property type="match status" value="1"/>
</dbReference>
<dbReference type="OrthoDB" id="9810761at2"/>
<sequence>MSTTLDEQADAEQIDAEAEKPQRPLTIREQKYRQAEAEGMNPEALEALEFRMKLLYPFLDDEDTQEIVVNEVGEIWSWKKGKWVVDKVPELTLEVLDSIGRNLANFSRKTFDRHHTSLSAFMPVTGERIEMTHPPTCPENTRYLNVRKHSVHTFQHESLVKAGYYEKTRHEFSSSVPKERRDELFEHLTDEEKELWTLITTGRFSEFMEKAVEHHQNIVASGATGSGKTSYLRSLCEFIDHDERIITAEDTPEMPLPNHRNRNSLFYKKTDDGEGVNAKDVLHSVMRKTPNRVLMAELRGDEAMYYLSGVLSSGHPGGLTTTHANSPKDAFFRLALLIKQSDAGQGLELQDILMLLRQTVNVVVQVTFNPKVGRYIPAIYYDPMYRLSLLD</sequence>
<geneLocation type="plasmid" evidence="5 6">
    <name>pBPHYT01</name>
</geneLocation>
<organism evidence="5 6">
    <name type="scientific">Paraburkholderia phytofirmans (strain DSM 17436 / LMG 22146 / PsJN)</name>
    <name type="common">Burkholderia phytofirmans</name>
    <dbReference type="NCBI Taxonomy" id="398527"/>
    <lineage>
        <taxon>Bacteria</taxon>
        <taxon>Pseudomonadati</taxon>
        <taxon>Pseudomonadota</taxon>
        <taxon>Betaproteobacteria</taxon>
        <taxon>Burkholderiales</taxon>
        <taxon>Burkholderiaceae</taxon>
        <taxon>Paraburkholderia</taxon>
    </lineage>
</organism>
<accession>B2TH89</accession>
<dbReference type="InterPro" id="IPR027417">
    <property type="entry name" value="P-loop_NTPase"/>
</dbReference>
<dbReference type="GO" id="GO:0043684">
    <property type="term" value="C:type IV secretion system complex"/>
    <property type="evidence" value="ECO:0007669"/>
    <property type="project" value="UniProtKB-UniRule"/>
</dbReference>
<dbReference type="InterPro" id="IPR014155">
    <property type="entry name" value="VirB11"/>
</dbReference>
<dbReference type="GO" id="GO:0005524">
    <property type="term" value="F:ATP binding"/>
    <property type="evidence" value="ECO:0007669"/>
    <property type="project" value="UniProtKB-UniRule"/>
</dbReference>
<dbReference type="SUPFAM" id="SSF52540">
    <property type="entry name" value="P-loop containing nucleoside triphosphate hydrolases"/>
    <property type="match status" value="1"/>
</dbReference>
<feature type="region of interest" description="Disordered" evidence="3">
    <location>
        <begin position="1"/>
        <end position="24"/>
    </location>
</feature>
<keyword evidence="2" id="KW-0547">Nucleotide-binding</keyword>
<gene>
    <name evidence="5" type="ordered locus">Bphyt_7353</name>
</gene>
<dbReference type="GO" id="GO:0005886">
    <property type="term" value="C:plasma membrane"/>
    <property type="evidence" value="ECO:0007669"/>
    <property type="project" value="UniProtKB-SubCell"/>
</dbReference>
<keyword evidence="2" id="KW-0997">Cell inner membrane</keyword>
<evidence type="ECO:0000256" key="3">
    <source>
        <dbReference type="SAM" id="MobiDB-lite"/>
    </source>
</evidence>
<keyword evidence="2" id="KW-0472">Membrane</keyword>
<dbReference type="PANTHER" id="PTHR30486">
    <property type="entry name" value="TWITCHING MOTILITY PROTEIN PILT"/>
    <property type="match status" value="1"/>
</dbReference>
<dbReference type="Pfam" id="PF00437">
    <property type="entry name" value="T2SSE"/>
    <property type="match status" value="1"/>
</dbReference>
<dbReference type="NCBIfam" id="TIGR02788">
    <property type="entry name" value="VirB11"/>
    <property type="match status" value="1"/>
</dbReference>
<reference evidence="5 6" key="1">
    <citation type="journal article" date="2011" name="J. Bacteriol.">
        <title>Complete genome sequence of the plant growth-promoting endophyte Burkholderia phytofirmans strain PsJN.</title>
        <authorList>
            <person name="Weilharter A."/>
            <person name="Mitter B."/>
            <person name="Shin M.V."/>
            <person name="Chain P.S."/>
            <person name="Nowak J."/>
            <person name="Sessitsch A."/>
        </authorList>
    </citation>
    <scope>NUCLEOTIDE SEQUENCE [LARGE SCALE GENOMIC DNA]</scope>
    <source>
        <strain evidence="6">DSM 17436 / LMG 22146 / PsJN</strain>
        <plasmid evidence="5 6">pBPHYT01</plasmid>
    </source>
</reference>
<dbReference type="Proteomes" id="UP000001739">
    <property type="component" value="Plasmid pBPHYT01"/>
</dbReference>
<comment type="similarity">
    <text evidence="1 2">Belongs to the GSP E family.</text>
</comment>
<keyword evidence="5" id="KW-0614">Plasmid</keyword>
<dbReference type="GO" id="GO:0016887">
    <property type="term" value="F:ATP hydrolysis activity"/>
    <property type="evidence" value="ECO:0007669"/>
    <property type="project" value="InterPro"/>
</dbReference>
<dbReference type="InterPro" id="IPR050921">
    <property type="entry name" value="T4SS_GSP_E_ATPase"/>
</dbReference>
<dbReference type="Gene3D" id="3.30.450.90">
    <property type="match status" value="1"/>
</dbReference>
<dbReference type="Gene3D" id="3.40.50.300">
    <property type="entry name" value="P-loop containing nucleotide triphosphate hydrolases"/>
    <property type="match status" value="1"/>
</dbReference>
<keyword evidence="2" id="KW-0067">ATP-binding</keyword>
<protein>
    <recommendedName>
        <fullName evidence="2">Type IV secretion system protein</fullName>
    </recommendedName>
</protein>
<dbReference type="EMBL" id="CP001054">
    <property type="protein sequence ID" value="ACD21638.1"/>
    <property type="molecule type" value="Genomic_DNA"/>
</dbReference>
<dbReference type="eggNOG" id="COG0630">
    <property type="taxonomic scope" value="Bacteria"/>
</dbReference>
<dbReference type="GO" id="GO:0044097">
    <property type="term" value="P:secretion by the type IV secretion system"/>
    <property type="evidence" value="ECO:0007669"/>
    <property type="project" value="InterPro"/>
</dbReference>
<dbReference type="AlphaFoldDB" id="B2TH89"/>